<dbReference type="Pfam" id="PF13229">
    <property type="entry name" value="Beta_helix"/>
    <property type="match status" value="1"/>
</dbReference>
<evidence type="ECO:0000256" key="1">
    <source>
        <dbReference type="SAM" id="SignalP"/>
    </source>
</evidence>
<dbReference type="PANTHER" id="PTHR11319:SF35">
    <property type="entry name" value="OUTER MEMBRANE PROTEIN PMPC-RELATED"/>
    <property type="match status" value="1"/>
</dbReference>
<dbReference type="InterPro" id="IPR011050">
    <property type="entry name" value="Pectin_lyase_fold/virulence"/>
</dbReference>
<dbReference type="Pfam" id="PF18962">
    <property type="entry name" value="Por_Secre_tail"/>
    <property type="match status" value="1"/>
</dbReference>
<gene>
    <name evidence="4" type="ORF">CEE37_13300</name>
</gene>
<dbReference type="EMBL" id="NJBN01000011">
    <property type="protein sequence ID" value="TKJ37935.1"/>
    <property type="molecule type" value="Genomic_DNA"/>
</dbReference>
<evidence type="ECO:0000259" key="2">
    <source>
        <dbReference type="Pfam" id="PF13229"/>
    </source>
</evidence>
<keyword evidence="1" id="KW-0732">Signal</keyword>
<dbReference type="SMART" id="SM00710">
    <property type="entry name" value="PbH1"/>
    <property type="match status" value="7"/>
</dbReference>
<evidence type="ECO:0000313" key="4">
    <source>
        <dbReference type="EMBL" id="TKJ37935.1"/>
    </source>
</evidence>
<evidence type="ECO:0008006" key="6">
    <source>
        <dbReference type="Google" id="ProtNLM"/>
    </source>
</evidence>
<feature type="domain" description="Right handed beta helix" evidence="2">
    <location>
        <begin position="99"/>
        <end position="269"/>
    </location>
</feature>
<dbReference type="Gene3D" id="2.160.20.10">
    <property type="entry name" value="Single-stranded right-handed beta-helix, Pectin lyase-like"/>
    <property type="match status" value="1"/>
</dbReference>
<dbReference type="InterPro" id="IPR006626">
    <property type="entry name" value="PbH1"/>
</dbReference>
<dbReference type="AlphaFoldDB" id="A0A532USM3"/>
<comment type="caution">
    <text evidence="4">The sequence shown here is derived from an EMBL/GenBank/DDBJ whole genome shotgun (WGS) entry which is preliminary data.</text>
</comment>
<dbReference type="InterPro" id="IPR039448">
    <property type="entry name" value="Beta_helix"/>
</dbReference>
<evidence type="ECO:0000313" key="5">
    <source>
        <dbReference type="Proteomes" id="UP000319619"/>
    </source>
</evidence>
<proteinExistence type="predicted"/>
<dbReference type="Gene3D" id="2.60.40.3880">
    <property type="match status" value="1"/>
</dbReference>
<dbReference type="Proteomes" id="UP000319619">
    <property type="component" value="Unassembled WGS sequence"/>
</dbReference>
<dbReference type="InterPro" id="IPR026444">
    <property type="entry name" value="Secre_tail"/>
</dbReference>
<name>A0A532USM3_UNCL8</name>
<feature type="chain" id="PRO_5022165954" description="Secretion system C-terminal sorting domain-containing protein" evidence="1">
    <location>
        <begin position="26"/>
        <end position="630"/>
    </location>
</feature>
<protein>
    <recommendedName>
        <fullName evidence="6">Secretion system C-terminal sorting domain-containing protein</fullName>
    </recommendedName>
</protein>
<feature type="signal peptide" evidence="1">
    <location>
        <begin position="1"/>
        <end position="25"/>
    </location>
</feature>
<dbReference type="SUPFAM" id="SSF51126">
    <property type="entry name" value="Pectin lyase-like"/>
    <property type="match status" value="1"/>
</dbReference>
<sequence length="630" mass="67855">MEVFAMRKLLLASAALSVYIVTANAQLQGPLSGTIGPGTFQVVGDILVEEGSSLRIEPNTTFLFTGNYSFEINGYLYAMGTVTDSIRFMQNNPGTTWSGLDFDNADNACTLEYCFVTGSNSHGIYLFHSGPTIFKCTIVNNSTPYGGGGIYVGYWGCGATISNCVISNNSAAGSGGGIEVCDTVTDILNCIISDNLARSGGGVATDQSNPTFSNCVISENSATEIGGGIFIYKGNPCISNCTISGNYAGWDGGGVLMSKSSPAITNCTIRGNLADEEGGAIWMDMGSPDIINTIVEGNRGNYGICFGNSSNATVSYSDFYDNENGNFTGIGPAGLGEIIGVNANGDSCDVYYNVFLDPELVYPGQNDYRLHWDSPCIDAGDPDPQYNDPDDTVADMGVFYYDQSTPVRILLTPHDAAIQIPAMGGSFEYTLWLTNIEATNPQFDFWLDITLPDGTIFGPVLQPVTAQLDSGLTFRRERMQNVPVNAPEGLYHFNAYAVVGMDTSFDDFNFIKQGGNGTEEFTDWLNNSQPSGTGSERILSMGATEFAVLNAHPNPFNPTTTVTYALPQASRVQLNIYNLQGRLVTELVNGWRDVGYHEVIFEAQNLASGMYIYRIQAGDFTDVKKMMLVK</sequence>
<dbReference type="Gene3D" id="2.60.40.4070">
    <property type="match status" value="1"/>
</dbReference>
<accession>A0A532USM3</accession>
<dbReference type="InterPro" id="IPR012334">
    <property type="entry name" value="Pectin_lyas_fold"/>
</dbReference>
<dbReference type="NCBIfam" id="TIGR04183">
    <property type="entry name" value="Por_Secre_tail"/>
    <property type="match status" value="1"/>
</dbReference>
<reference evidence="4 5" key="1">
    <citation type="submission" date="2017-06" db="EMBL/GenBank/DDBJ databases">
        <title>Novel microbial phyla capable of carbon fixation and sulfur reduction in deep-sea sediments.</title>
        <authorList>
            <person name="Huang J."/>
            <person name="Baker B."/>
            <person name="Wang Y."/>
        </authorList>
    </citation>
    <scope>NUCLEOTIDE SEQUENCE [LARGE SCALE GENOMIC DNA]</scope>
    <source>
        <strain evidence="4">B3_LCP</strain>
    </source>
</reference>
<evidence type="ECO:0000259" key="3">
    <source>
        <dbReference type="Pfam" id="PF18962"/>
    </source>
</evidence>
<feature type="domain" description="Secretion system C-terminal sorting" evidence="3">
    <location>
        <begin position="553"/>
        <end position="627"/>
    </location>
</feature>
<organism evidence="4 5">
    <name type="scientific">candidate division LCP-89 bacterium B3_LCP</name>
    <dbReference type="NCBI Taxonomy" id="2012998"/>
    <lineage>
        <taxon>Bacteria</taxon>
        <taxon>Pseudomonadati</taxon>
        <taxon>Bacteria division LCP-89</taxon>
    </lineage>
</organism>
<dbReference type="PANTHER" id="PTHR11319">
    <property type="entry name" value="G PROTEIN-COUPLED RECEPTOR-RELATED"/>
    <property type="match status" value="1"/>
</dbReference>